<dbReference type="EMBL" id="FUYL01000005">
    <property type="protein sequence ID" value="SKB53248.1"/>
    <property type="molecule type" value="Genomic_DNA"/>
</dbReference>
<keyword evidence="2" id="KW-1185">Reference proteome</keyword>
<dbReference type="OrthoDB" id="9788332at2"/>
<dbReference type="AlphaFoldDB" id="A0A1T5C0U6"/>
<dbReference type="InterPro" id="IPR018673">
    <property type="entry name" value="DUF2141"/>
</dbReference>
<evidence type="ECO:0000313" key="1">
    <source>
        <dbReference type="EMBL" id="SKB53248.1"/>
    </source>
</evidence>
<sequence>MIHKNFLLLFLFVVISNMINAQHSLSLNIDGITSEEGNICFAIYTNESSFLKFDKVFKSGSGKAVKGSTAFQITDLPDGDYAIAIFHDANGNKNLDTNILGIPKEQIAFSKGKMKMFGPPKFEECVFTLNSNMEMKISLQ</sequence>
<gene>
    <name evidence="1" type="ORF">SAMN05660866_02014</name>
</gene>
<accession>A0A1T5C0U6</accession>
<dbReference type="RefSeq" id="WP_079512469.1">
    <property type="nucleotide sequence ID" value="NZ_CAXBOB010000009.1"/>
</dbReference>
<dbReference type="Pfam" id="PF09912">
    <property type="entry name" value="DUF2141"/>
    <property type="match status" value="1"/>
</dbReference>
<proteinExistence type="predicted"/>
<name>A0A1T5C0U6_9FLAO</name>
<organism evidence="1 2">
    <name type="scientific">Maribacter arcticus</name>
    <dbReference type="NCBI Taxonomy" id="561365"/>
    <lineage>
        <taxon>Bacteria</taxon>
        <taxon>Pseudomonadati</taxon>
        <taxon>Bacteroidota</taxon>
        <taxon>Flavobacteriia</taxon>
        <taxon>Flavobacteriales</taxon>
        <taxon>Flavobacteriaceae</taxon>
        <taxon>Maribacter</taxon>
    </lineage>
</organism>
<reference evidence="2" key="1">
    <citation type="submission" date="2017-02" db="EMBL/GenBank/DDBJ databases">
        <authorList>
            <person name="Varghese N."/>
            <person name="Submissions S."/>
        </authorList>
    </citation>
    <scope>NUCLEOTIDE SEQUENCE [LARGE SCALE GENOMIC DNA]</scope>
    <source>
        <strain evidence="2">DSM 23546</strain>
    </source>
</reference>
<dbReference type="Proteomes" id="UP000190339">
    <property type="component" value="Unassembled WGS sequence"/>
</dbReference>
<evidence type="ECO:0000313" key="2">
    <source>
        <dbReference type="Proteomes" id="UP000190339"/>
    </source>
</evidence>
<protein>
    <submittedName>
        <fullName evidence="1">Uncharacterized conserved protein, DUF2141 family</fullName>
    </submittedName>
</protein>